<proteinExistence type="predicted"/>
<dbReference type="PANTHER" id="PTHR30531">
    <property type="entry name" value="FLAGELLAR BIOSYNTHETIC PROTEIN FLHB"/>
    <property type="match status" value="1"/>
</dbReference>
<dbReference type="AlphaFoldDB" id="A0A1W1CXI9"/>
<keyword evidence="1" id="KW-0966">Cell projection</keyword>
<dbReference type="Gene3D" id="3.40.1690.10">
    <property type="entry name" value="secretion proteins EscU"/>
    <property type="match status" value="1"/>
</dbReference>
<dbReference type="GO" id="GO:0005886">
    <property type="term" value="C:plasma membrane"/>
    <property type="evidence" value="ECO:0007669"/>
    <property type="project" value="TreeGrafter"/>
</dbReference>
<accession>A0A1W1CXI9</accession>
<dbReference type="PANTHER" id="PTHR30531:SF12">
    <property type="entry name" value="FLAGELLAR BIOSYNTHETIC PROTEIN FLHB"/>
    <property type="match status" value="1"/>
</dbReference>
<reference evidence="1" key="1">
    <citation type="submission" date="2016-10" db="EMBL/GenBank/DDBJ databases">
        <authorList>
            <person name="de Groot N.N."/>
        </authorList>
    </citation>
    <scope>NUCLEOTIDE SEQUENCE</scope>
</reference>
<gene>
    <name evidence="1" type="ORF">MNB_SM-5-933</name>
</gene>
<name>A0A1W1CXI9_9ZZZZ</name>
<keyword evidence="1" id="KW-0969">Cilium</keyword>
<keyword evidence="1" id="KW-0282">Flagellum</keyword>
<sequence length="82" mass="9126">MKEKAVALEYDNAKNSAPKVIAKGEGKTAQKIIQIAKESGITLKKDEDLVELLSKVELDKEVPPEMYKAVAELFAFLYKVTK</sequence>
<dbReference type="Pfam" id="PF01312">
    <property type="entry name" value="Bac_export_2"/>
    <property type="match status" value="1"/>
</dbReference>
<dbReference type="InterPro" id="IPR029025">
    <property type="entry name" value="T3SS_substrate_exporter_C"/>
</dbReference>
<dbReference type="EMBL" id="FPHH01000148">
    <property type="protein sequence ID" value="SFV70499.1"/>
    <property type="molecule type" value="Genomic_DNA"/>
</dbReference>
<evidence type="ECO:0000313" key="1">
    <source>
        <dbReference type="EMBL" id="SFV70499.1"/>
    </source>
</evidence>
<organism evidence="1">
    <name type="scientific">hydrothermal vent metagenome</name>
    <dbReference type="NCBI Taxonomy" id="652676"/>
    <lineage>
        <taxon>unclassified sequences</taxon>
        <taxon>metagenomes</taxon>
        <taxon>ecological metagenomes</taxon>
    </lineage>
</organism>
<dbReference type="SUPFAM" id="SSF160544">
    <property type="entry name" value="EscU C-terminal domain-like"/>
    <property type="match status" value="1"/>
</dbReference>
<dbReference type="InterPro" id="IPR006135">
    <property type="entry name" value="T3SS_substrate_exporter"/>
</dbReference>
<protein>
    <submittedName>
        <fullName evidence="1">Flagellar biosynthesis protein FlhB</fullName>
    </submittedName>
</protein>
<dbReference type="GO" id="GO:0009306">
    <property type="term" value="P:protein secretion"/>
    <property type="evidence" value="ECO:0007669"/>
    <property type="project" value="InterPro"/>
</dbReference>